<keyword evidence="1" id="KW-0805">Transcription regulation</keyword>
<dbReference type="EMBL" id="FNJB01000015">
    <property type="protein sequence ID" value="SDP81448.1"/>
    <property type="molecule type" value="Genomic_DNA"/>
</dbReference>
<dbReference type="InterPro" id="IPR000524">
    <property type="entry name" value="Tscrpt_reg_HTH_GntR"/>
</dbReference>
<dbReference type="GO" id="GO:0003700">
    <property type="term" value="F:DNA-binding transcription factor activity"/>
    <property type="evidence" value="ECO:0007669"/>
    <property type="project" value="InterPro"/>
</dbReference>
<dbReference type="OrthoDB" id="4307011at2"/>
<evidence type="ECO:0000256" key="2">
    <source>
        <dbReference type="ARBA" id="ARBA00023125"/>
    </source>
</evidence>
<dbReference type="STRING" id="504798.SAMN05421871_104435"/>
<dbReference type="SUPFAM" id="SSF46785">
    <property type="entry name" value="Winged helix' DNA-binding domain"/>
    <property type="match status" value="1"/>
</dbReference>
<keyword evidence="2" id="KW-0238">DNA-binding</keyword>
<evidence type="ECO:0000259" key="4">
    <source>
        <dbReference type="PROSITE" id="PS50949"/>
    </source>
</evidence>
<dbReference type="GO" id="GO:0003677">
    <property type="term" value="F:DNA binding"/>
    <property type="evidence" value="ECO:0007669"/>
    <property type="project" value="UniProtKB-KW"/>
</dbReference>
<dbReference type="CDD" id="cd07377">
    <property type="entry name" value="WHTH_GntR"/>
    <property type="match status" value="1"/>
</dbReference>
<dbReference type="Pfam" id="PF00392">
    <property type="entry name" value="GntR"/>
    <property type="match status" value="1"/>
</dbReference>
<dbReference type="Gene3D" id="1.10.10.10">
    <property type="entry name" value="Winged helix-like DNA-binding domain superfamily/Winged helix DNA-binding domain"/>
    <property type="match status" value="1"/>
</dbReference>
<feature type="domain" description="HTH gntR-type" evidence="4">
    <location>
        <begin position="12"/>
        <end position="80"/>
    </location>
</feature>
<gene>
    <name evidence="5" type="ORF">SAMN05192558_11584</name>
</gene>
<dbReference type="PANTHER" id="PTHR38445:SF7">
    <property type="entry name" value="GNTR-FAMILY TRANSCRIPTIONAL REGULATOR"/>
    <property type="match status" value="1"/>
</dbReference>
<evidence type="ECO:0000256" key="3">
    <source>
        <dbReference type="ARBA" id="ARBA00023163"/>
    </source>
</evidence>
<dbReference type="RefSeq" id="WP_091383264.1">
    <property type="nucleotide sequence ID" value="NZ_FNDV01000004.1"/>
</dbReference>
<reference evidence="6" key="1">
    <citation type="submission" date="2016-10" db="EMBL/GenBank/DDBJ databases">
        <authorList>
            <person name="Varghese N."/>
            <person name="Submissions S."/>
        </authorList>
    </citation>
    <scope>NUCLEOTIDE SEQUENCE [LARGE SCALE GENOMIC DNA]</scope>
    <source>
        <strain evidence="6">IBRC-M 10655</strain>
    </source>
</reference>
<dbReference type="PANTHER" id="PTHR38445">
    <property type="entry name" value="HTH-TYPE TRANSCRIPTIONAL REPRESSOR YTRA"/>
    <property type="match status" value="1"/>
</dbReference>
<proteinExistence type="predicted"/>
<dbReference type="SMART" id="SM00345">
    <property type="entry name" value="HTH_GNTR"/>
    <property type="match status" value="1"/>
</dbReference>
<dbReference type="InterPro" id="IPR036390">
    <property type="entry name" value="WH_DNA-bd_sf"/>
</dbReference>
<evidence type="ECO:0000313" key="6">
    <source>
        <dbReference type="Proteomes" id="UP000199651"/>
    </source>
</evidence>
<dbReference type="Proteomes" id="UP000199651">
    <property type="component" value="Unassembled WGS sequence"/>
</dbReference>
<accession>A0A1H0VT94</accession>
<sequence>MIEFRIDRRSGVAAYLQLVHQTKQALRLGLLVPGDRLPTAKEVMTATAMNPNTVLKAYRELEREGLVEGRRGLGTFVIGTLARPGAADDGALREELTAWLAGATAGGLAREDVEALLNAVLDEYYDVGGTK</sequence>
<protein>
    <submittedName>
        <fullName evidence="5">GntR family transcriptional regulator</fullName>
    </submittedName>
</protein>
<keyword evidence="6" id="KW-1185">Reference proteome</keyword>
<dbReference type="AlphaFoldDB" id="A0A1H0VT94"/>
<dbReference type="InterPro" id="IPR036388">
    <property type="entry name" value="WH-like_DNA-bd_sf"/>
</dbReference>
<evidence type="ECO:0000313" key="5">
    <source>
        <dbReference type="EMBL" id="SDP81448.1"/>
    </source>
</evidence>
<evidence type="ECO:0000256" key="1">
    <source>
        <dbReference type="ARBA" id="ARBA00023015"/>
    </source>
</evidence>
<dbReference type="PROSITE" id="PS50949">
    <property type="entry name" value="HTH_GNTR"/>
    <property type="match status" value="1"/>
</dbReference>
<name>A0A1H0VT94_9PSEU</name>
<organism evidence="5 6">
    <name type="scientific">Actinokineospora alba</name>
    <dbReference type="NCBI Taxonomy" id="504798"/>
    <lineage>
        <taxon>Bacteria</taxon>
        <taxon>Bacillati</taxon>
        <taxon>Actinomycetota</taxon>
        <taxon>Actinomycetes</taxon>
        <taxon>Pseudonocardiales</taxon>
        <taxon>Pseudonocardiaceae</taxon>
        <taxon>Actinokineospora</taxon>
    </lineage>
</organism>
<keyword evidence="3" id="KW-0804">Transcription</keyword>